<organism evidence="1 2">
    <name type="scientific">Proteus cibi</name>
    <dbReference type="NCBI Taxonomy" id="2050966"/>
    <lineage>
        <taxon>Bacteria</taxon>
        <taxon>Pseudomonadati</taxon>
        <taxon>Pseudomonadota</taxon>
        <taxon>Gammaproteobacteria</taxon>
        <taxon>Enterobacterales</taxon>
        <taxon>Morganellaceae</taxon>
        <taxon>Proteus</taxon>
    </lineage>
</organism>
<protein>
    <submittedName>
        <fullName evidence="1">Uncharacterized protein</fullName>
    </submittedName>
</protein>
<dbReference type="EMBL" id="JAMZOO010000001">
    <property type="protein sequence ID" value="MEB6855695.1"/>
    <property type="molecule type" value="Genomic_DNA"/>
</dbReference>
<gene>
    <name evidence="1" type="ORF">NA736_01425</name>
</gene>
<reference evidence="1 2" key="1">
    <citation type="submission" date="2022-05" db="EMBL/GenBank/DDBJ databases">
        <title>Whole genome sequences of Escherichia coli of fish isolates collected from Assam, India.</title>
        <authorList>
            <person name="Sudha S."/>
            <person name="Muneeb K.H."/>
            <person name="Rakshit O."/>
            <person name="Mendem S.K."/>
            <person name="Raisen C."/>
            <person name="Holmes M.A."/>
            <person name="Shome B.R."/>
            <person name="Sivaraman G.K."/>
        </authorList>
    </citation>
    <scope>NUCLEOTIDE SEQUENCE [LARGE SCALE GENOMIC DNA]</scope>
    <source>
        <strain evidence="1 2">278</strain>
    </source>
</reference>
<sequence>MNLEQLDTDDFIERLEVLRSILKVEGNHFVFQLSDNEIDQYEISISSCNTPEKLLSWVFHLTEKQWMNTELLRYFIRVASVKSNIKIN</sequence>
<dbReference type="RefSeq" id="WP_325933858.1">
    <property type="nucleotide sequence ID" value="NZ_JAMZOO010000001.1"/>
</dbReference>
<proteinExistence type="predicted"/>
<evidence type="ECO:0000313" key="1">
    <source>
        <dbReference type="EMBL" id="MEB6855695.1"/>
    </source>
</evidence>
<comment type="caution">
    <text evidence="1">The sequence shown here is derived from an EMBL/GenBank/DDBJ whole genome shotgun (WGS) entry which is preliminary data.</text>
</comment>
<name>A0ABU6E9F6_9GAMM</name>
<accession>A0ABU6E9F6</accession>
<keyword evidence="2" id="KW-1185">Reference proteome</keyword>
<dbReference type="Proteomes" id="UP001332939">
    <property type="component" value="Unassembled WGS sequence"/>
</dbReference>
<evidence type="ECO:0000313" key="2">
    <source>
        <dbReference type="Proteomes" id="UP001332939"/>
    </source>
</evidence>